<evidence type="ECO:0000313" key="5">
    <source>
        <dbReference type="EMBL" id="CAB5021020.1"/>
    </source>
</evidence>
<dbReference type="EMBL" id="CAEZZH010000009">
    <property type="protein sequence ID" value="CAB4757169.1"/>
    <property type="molecule type" value="Genomic_DNA"/>
</dbReference>
<dbReference type="Pfam" id="PF01370">
    <property type="entry name" value="Epimerase"/>
    <property type="match status" value="1"/>
</dbReference>
<name>A0A6J7N9Z3_9ZZZZ</name>
<dbReference type="PRINTS" id="PR01713">
    <property type="entry name" value="NUCEPIMERASE"/>
</dbReference>
<keyword evidence="1" id="KW-0520">NAD</keyword>
<dbReference type="EMBL" id="CAFBPO010000008">
    <property type="protein sequence ID" value="CAB5021020.1"/>
    <property type="molecule type" value="Genomic_DNA"/>
</dbReference>
<evidence type="ECO:0000313" key="6">
    <source>
        <dbReference type="EMBL" id="CAB5073535.1"/>
    </source>
</evidence>
<protein>
    <submittedName>
        <fullName evidence="4">Unannotated protein</fullName>
    </submittedName>
</protein>
<organism evidence="4">
    <name type="scientific">freshwater metagenome</name>
    <dbReference type="NCBI Taxonomy" id="449393"/>
    <lineage>
        <taxon>unclassified sequences</taxon>
        <taxon>metagenomes</taxon>
        <taxon>ecological metagenomes</taxon>
    </lineage>
</organism>
<dbReference type="InterPro" id="IPR036291">
    <property type="entry name" value="NAD(P)-bd_dom_sf"/>
</dbReference>
<dbReference type="SUPFAM" id="SSF51735">
    <property type="entry name" value="NAD(P)-binding Rossmann-fold domains"/>
    <property type="match status" value="1"/>
</dbReference>
<evidence type="ECO:0000313" key="3">
    <source>
        <dbReference type="EMBL" id="CAB4757169.1"/>
    </source>
</evidence>
<proteinExistence type="predicted"/>
<dbReference type="InterPro" id="IPR001509">
    <property type="entry name" value="Epimerase_deHydtase"/>
</dbReference>
<evidence type="ECO:0000256" key="1">
    <source>
        <dbReference type="ARBA" id="ARBA00023027"/>
    </source>
</evidence>
<feature type="domain" description="NAD-dependent epimerase/dehydratase" evidence="2">
    <location>
        <begin position="12"/>
        <end position="239"/>
    </location>
</feature>
<dbReference type="PANTHER" id="PTHR43574">
    <property type="entry name" value="EPIMERASE-RELATED"/>
    <property type="match status" value="1"/>
</dbReference>
<dbReference type="EMBL" id="CAFBQY010000008">
    <property type="protein sequence ID" value="CAB5073535.1"/>
    <property type="molecule type" value="Genomic_DNA"/>
</dbReference>
<evidence type="ECO:0000313" key="4">
    <source>
        <dbReference type="EMBL" id="CAB4989228.1"/>
    </source>
</evidence>
<gene>
    <name evidence="3" type="ORF">UFOPK2850_00851</name>
    <name evidence="4" type="ORF">UFOPK3982_01036</name>
    <name evidence="5" type="ORF">UFOPK4120_00851</name>
    <name evidence="6" type="ORF">UFOPK4404_00884</name>
</gene>
<accession>A0A6J7N9Z3</accession>
<reference evidence="4" key="1">
    <citation type="submission" date="2020-05" db="EMBL/GenBank/DDBJ databases">
        <authorList>
            <person name="Chiriac C."/>
            <person name="Salcher M."/>
            <person name="Ghai R."/>
            <person name="Kavagutti S V."/>
        </authorList>
    </citation>
    <scope>NUCLEOTIDE SEQUENCE</scope>
</reference>
<evidence type="ECO:0000259" key="2">
    <source>
        <dbReference type="Pfam" id="PF01370"/>
    </source>
</evidence>
<dbReference type="EMBL" id="CAFBOO010000008">
    <property type="protein sequence ID" value="CAB4989228.1"/>
    <property type="molecule type" value="Genomic_DNA"/>
</dbReference>
<dbReference type="Gene3D" id="3.90.25.10">
    <property type="entry name" value="UDP-galactose 4-epimerase, domain 1"/>
    <property type="match status" value="1"/>
</dbReference>
<dbReference type="AlphaFoldDB" id="A0A6J7N9Z3"/>
<dbReference type="Gene3D" id="3.40.50.720">
    <property type="entry name" value="NAD(P)-binding Rossmann-like Domain"/>
    <property type="match status" value="1"/>
</dbReference>
<sequence length="341" mass="37135">MSSRKVAALKYLVTGAAGFIGSNLSARLAKSGNEVLGVDNFSPYYSPKLKELRVGEFLTPNGIEVKQIDLSDITDVEKIVKGFKPDAIIHLAAQPGVRTPLGKSYQYIQNNLVAFANVLQVAIEESVPEILYASSSSVYGNSTKKAFKEDDLSIRPISIYGATKLANEILAPAFITGSKTRARGMRFFTVYGPWGRPDMAYFRIIDSILNGSEFKKFGAGEVKRDFTFVDDITATIEKLSLELSDRPAGFSDVVNIGGGSPHSLNDLIDVISKQLGSEPLILESVSNPNDVSFTCADVSKLNELTKGIPAIDLKSGVKETIDWAQRAGIKEHLDEWINSTF</sequence>